<evidence type="ECO:0000256" key="2">
    <source>
        <dbReference type="ARBA" id="ARBA00022723"/>
    </source>
</evidence>
<evidence type="ECO:0000256" key="4">
    <source>
        <dbReference type="ARBA" id="ARBA00023239"/>
    </source>
</evidence>
<dbReference type="GO" id="GO:0000162">
    <property type="term" value="P:L-tryptophan biosynthetic process"/>
    <property type="evidence" value="ECO:0007669"/>
    <property type="project" value="TreeGrafter"/>
</dbReference>
<dbReference type="Proteomes" id="UP000237798">
    <property type="component" value="Unassembled WGS sequence"/>
</dbReference>
<dbReference type="SUPFAM" id="SSF56322">
    <property type="entry name" value="ADC synthase"/>
    <property type="match status" value="1"/>
</dbReference>
<dbReference type="Pfam" id="PF00425">
    <property type="entry name" value="Chorismate_bind"/>
    <property type="match status" value="1"/>
</dbReference>
<dbReference type="GO" id="GO:0046872">
    <property type="term" value="F:metal ion binding"/>
    <property type="evidence" value="ECO:0007669"/>
    <property type="project" value="UniProtKB-KW"/>
</dbReference>
<evidence type="ECO:0000259" key="5">
    <source>
        <dbReference type="Pfam" id="PF00425"/>
    </source>
</evidence>
<dbReference type="Gene3D" id="3.60.120.10">
    <property type="entry name" value="Anthranilate synthase"/>
    <property type="match status" value="1"/>
</dbReference>
<dbReference type="GO" id="GO:0016829">
    <property type="term" value="F:lyase activity"/>
    <property type="evidence" value="ECO:0007669"/>
    <property type="project" value="UniProtKB-KW"/>
</dbReference>
<dbReference type="PANTHER" id="PTHR11236:SF48">
    <property type="entry name" value="ISOCHORISMATE SYNTHASE MENF"/>
    <property type="match status" value="1"/>
</dbReference>
<keyword evidence="4" id="KW-0456">Lyase</keyword>
<dbReference type="PANTHER" id="PTHR11236">
    <property type="entry name" value="AMINOBENZOATE/ANTHRANILATE SYNTHASE"/>
    <property type="match status" value="1"/>
</dbReference>
<keyword evidence="6" id="KW-0032">Aminotransferase</keyword>
<evidence type="ECO:0000313" key="7">
    <source>
        <dbReference type="Proteomes" id="UP000237798"/>
    </source>
</evidence>
<dbReference type="InterPro" id="IPR005801">
    <property type="entry name" value="ADC_synthase"/>
</dbReference>
<accession>A0A2T0BDN5</accession>
<organism evidence="6 7">
    <name type="scientific">Clostridium luticellarii</name>
    <dbReference type="NCBI Taxonomy" id="1691940"/>
    <lineage>
        <taxon>Bacteria</taxon>
        <taxon>Bacillati</taxon>
        <taxon>Bacillota</taxon>
        <taxon>Clostridia</taxon>
        <taxon>Eubacteriales</taxon>
        <taxon>Clostridiaceae</taxon>
        <taxon>Clostridium</taxon>
    </lineage>
</organism>
<name>A0A2T0BDN5_9CLOT</name>
<protein>
    <submittedName>
        <fullName evidence="6">Aminodeoxychorismate synthase component 1</fullName>
        <ecNumber evidence="6">2.6.1.85</ecNumber>
    </submittedName>
</protein>
<dbReference type="PRINTS" id="PR00095">
    <property type="entry name" value="ANTSNTHASEI"/>
</dbReference>
<evidence type="ECO:0000256" key="1">
    <source>
        <dbReference type="ARBA" id="ARBA00001946"/>
    </source>
</evidence>
<dbReference type="EMBL" id="PVXP01000061">
    <property type="protein sequence ID" value="PRR81984.1"/>
    <property type="molecule type" value="Genomic_DNA"/>
</dbReference>
<evidence type="ECO:0000256" key="3">
    <source>
        <dbReference type="ARBA" id="ARBA00022842"/>
    </source>
</evidence>
<comment type="cofactor">
    <cofactor evidence="1">
        <name>Mg(2+)</name>
        <dbReference type="ChEBI" id="CHEBI:18420"/>
    </cofactor>
</comment>
<keyword evidence="2" id="KW-0479">Metal-binding</keyword>
<keyword evidence="7" id="KW-1185">Reference proteome</keyword>
<keyword evidence="6" id="KW-0808">Transferase</keyword>
<dbReference type="InterPro" id="IPR019999">
    <property type="entry name" value="Anth_synth_I-like"/>
</dbReference>
<dbReference type="InterPro" id="IPR015890">
    <property type="entry name" value="Chorismate_C"/>
</dbReference>
<dbReference type="GO" id="GO:0046820">
    <property type="term" value="F:4-amino-4-deoxychorismate synthase activity"/>
    <property type="evidence" value="ECO:0007669"/>
    <property type="project" value="UniProtKB-EC"/>
</dbReference>
<gene>
    <name evidence="6" type="primary">pabB_1</name>
    <name evidence="6" type="ORF">CLLU_29830</name>
</gene>
<sequence>MEIIEELEPTRRGIYTGSIGYLGFDGNIDLNIVIRTILIKNGMAYFGVGGGITWESDKTSEYDETLDKALALMKVL</sequence>
<dbReference type="AlphaFoldDB" id="A0A2T0BDN5"/>
<dbReference type="EC" id="2.6.1.85" evidence="6"/>
<proteinExistence type="predicted"/>
<feature type="domain" description="Chorismate-utilising enzyme C-terminal" evidence="5">
    <location>
        <begin position="1"/>
        <end position="68"/>
    </location>
</feature>
<evidence type="ECO:0000313" key="6">
    <source>
        <dbReference type="EMBL" id="PRR81984.1"/>
    </source>
</evidence>
<comment type="caution">
    <text evidence="6">The sequence shown here is derived from an EMBL/GenBank/DDBJ whole genome shotgun (WGS) entry which is preliminary data.</text>
</comment>
<keyword evidence="3" id="KW-0460">Magnesium</keyword>
<reference evidence="6 7" key="1">
    <citation type="submission" date="2018-03" db="EMBL/GenBank/DDBJ databases">
        <title>Genome sequence of Clostridium luticellarii DSM 29923.</title>
        <authorList>
            <person name="Poehlein A."/>
            <person name="Daniel R."/>
        </authorList>
    </citation>
    <scope>NUCLEOTIDE SEQUENCE [LARGE SCALE GENOMIC DNA]</scope>
    <source>
        <strain evidence="6 7">DSM 29923</strain>
    </source>
</reference>